<dbReference type="STRING" id="315750.BPUM_1643"/>
<feature type="domain" description="RNA polymerase sigma factor 70 region 4 type 2" evidence="1">
    <location>
        <begin position="3"/>
        <end position="37"/>
    </location>
</feature>
<dbReference type="Pfam" id="PF08281">
    <property type="entry name" value="Sigma70_r4_2"/>
    <property type="match status" value="1"/>
</dbReference>
<accession>A8FDK8</accession>
<dbReference type="GO" id="GO:0006352">
    <property type="term" value="P:DNA-templated transcription initiation"/>
    <property type="evidence" value="ECO:0007669"/>
    <property type="project" value="InterPro"/>
</dbReference>
<dbReference type="GO" id="GO:0003677">
    <property type="term" value="F:DNA binding"/>
    <property type="evidence" value="ECO:0007669"/>
    <property type="project" value="InterPro"/>
</dbReference>
<reference evidence="2 3" key="1">
    <citation type="journal article" date="2007" name="PLoS ONE">
        <title>Paradoxical DNA repair and peroxide resistance gene conservation in Bacillus pumilus SAFR-032.</title>
        <authorList>
            <person name="Gioia J."/>
            <person name="Yerrapragada S."/>
            <person name="Qin X."/>
            <person name="Jiang H."/>
            <person name="Igboeli O.C."/>
            <person name="Muzny D."/>
            <person name="Dugan-Rocha S."/>
            <person name="Ding Y."/>
            <person name="Hawes A."/>
            <person name="Liu W."/>
            <person name="Perez L."/>
            <person name="Kovar C."/>
            <person name="Dinh H."/>
            <person name="Lee S."/>
            <person name="Nazareth L."/>
            <person name="Blyth P."/>
            <person name="Holder M."/>
            <person name="Buhay C."/>
            <person name="Tirumalai M.R."/>
            <person name="Liu Y."/>
            <person name="Dasgupta I."/>
            <person name="Bokhetache L."/>
            <person name="Fujita M."/>
            <person name="Karouia F."/>
            <person name="Eswara Moorthy P."/>
            <person name="Siefert J."/>
            <person name="Uzman A."/>
            <person name="Buzumbo P."/>
            <person name="Verma A."/>
            <person name="Zwiya H."/>
            <person name="McWilliams B.D."/>
            <person name="Olowu A."/>
            <person name="Clinkenbeard K.D."/>
            <person name="Newcombe D."/>
            <person name="Golebiewski L."/>
            <person name="Petrosino J.F."/>
            <person name="Nicholson W.L."/>
            <person name="Fox G.E."/>
            <person name="Venkateswaran K."/>
            <person name="Highlander S.K."/>
            <person name="Weinstock G.M."/>
        </authorList>
    </citation>
    <scope>NUCLEOTIDE SEQUENCE [LARGE SCALE GENOMIC DNA]</scope>
    <source>
        <strain evidence="2 3">SAFR-032</strain>
    </source>
</reference>
<evidence type="ECO:0000259" key="1">
    <source>
        <dbReference type="Pfam" id="PF08281"/>
    </source>
</evidence>
<dbReference type="GeneID" id="99613801"/>
<dbReference type="InterPro" id="IPR013249">
    <property type="entry name" value="RNA_pol_sigma70_r4_t2"/>
</dbReference>
<dbReference type="RefSeq" id="WP_012010057.1">
    <property type="nucleotide sequence ID" value="NC_009848.4"/>
</dbReference>
<reference evidence="2 3" key="2">
    <citation type="journal article" date="2013" name="Extremophiles">
        <title>An ICEBs1-like element may be associated with the extreme radiation and desiccation resistance of Bacillus pumilus SAFR-032 spores.</title>
        <authorList>
            <person name="Tirumalai M.R."/>
            <person name="Fox G.E."/>
        </authorList>
    </citation>
    <scope>NUCLEOTIDE SEQUENCE [LARGE SCALE GENOMIC DNA]</scope>
    <source>
        <strain evidence="2 3">SAFR-032</strain>
    </source>
</reference>
<dbReference type="AlphaFoldDB" id="A8FDK8"/>
<dbReference type="EMBL" id="CP000813">
    <property type="protein sequence ID" value="ABV62325.1"/>
    <property type="molecule type" value="Genomic_DNA"/>
</dbReference>
<protein>
    <recommendedName>
        <fullName evidence="1">RNA polymerase sigma factor 70 region 4 type 2 domain-containing protein</fullName>
    </recommendedName>
</protein>
<name>A8FDK8_BACP2</name>
<dbReference type="Gene3D" id="1.10.10.10">
    <property type="entry name" value="Winged helix-like DNA-binding domain superfamily/Winged helix DNA-binding domain"/>
    <property type="match status" value="1"/>
</dbReference>
<proteinExistence type="predicted"/>
<dbReference type="InterPro" id="IPR036388">
    <property type="entry name" value="WH-like_DNA-bd_sf"/>
</dbReference>
<dbReference type="InterPro" id="IPR013324">
    <property type="entry name" value="RNA_pol_sigma_r3/r4-like"/>
</dbReference>
<dbReference type="KEGG" id="bpu:BPUM_1643"/>
<dbReference type="HOGENOM" id="CLU_3132441_0_0_9"/>
<sequence length="49" mass="5299">MYLSHVADGNSLDKIASLMGVSKGTIRKTVDRAKKKIAIQLDLIRSKGA</sequence>
<evidence type="ECO:0000313" key="2">
    <source>
        <dbReference type="EMBL" id="ABV62325.1"/>
    </source>
</evidence>
<keyword evidence="3" id="KW-1185">Reference proteome</keyword>
<gene>
    <name evidence="2" type="ordered locus">BPUM_1643</name>
</gene>
<reference evidence="2 3" key="3">
    <citation type="journal article" date="2013" name="PLoS ONE">
        <title>Candidate genes that may be responsible for the unusual resistances exhibited by Bacillus pumilus SAFR-032 spores.</title>
        <authorList>
            <person name="Tirumalai M.R."/>
            <person name="Rastogi R."/>
            <person name="Zamani N."/>
            <person name="O'Bryant Williams E."/>
            <person name="Allen S."/>
            <person name="Diouf F."/>
            <person name="Kwende S."/>
            <person name="Weinstock G.M."/>
            <person name="Venkateswaran K.J."/>
            <person name="Fox G.E."/>
        </authorList>
    </citation>
    <scope>NUCLEOTIDE SEQUENCE [LARGE SCALE GENOMIC DNA]</scope>
    <source>
        <strain evidence="2 3">SAFR-032</strain>
    </source>
</reference>
<evidence type="ECO:0000313" key="3">
    <source>
        <dbReference type="Proteomes" id="UP000001355"/>
    </source>
</evidence>
<dbReference type="Proteomes" id="UP000001355">
    <property type="component" value="Chromosome"/>
</dbReference>
<dbReference type="SUPFAM" id="SSF88659">
    <property type="entry name" value="Sigma3 and sigma4 domains of RNA polymerase sigma factors"/>
    <property type="match status" value="1"/>
</dbReference>
<dbReference type="GO" id="GO:0016987">
    <property type="term" value="F:sigma factor activity"/>
    <property type="evidence" value="ECO:0007669"/>
    <property type="project" value="InterPro"/>
</dbReference>
<organism evidence="2 3">
    <name type="scientific">Bacillus pumilus (strain SAFR-032)</name>
    <dbReference type="NCBI Taxonomy" id="315750"/>
    <lineage>
        <taxon>Bacteria</taxon>
        <taxon>Bacillati</taxon>
        <taxon>Bacillota</taxon>
        <taxon>Bacilli</taxon>
        <taxon>Bacillales</taxon>
        <taxon>Bacillaceae</taxon>
        <taxon>Bacillus</taxon>
    </lineage>
</organism>